<dbReference type="GO" id="GO:0005524">
    <property type="term" value="F:ATP binding"/>
    <property type="evidence" value="ECO:0007669"/>
    <property type="project" value="UniProtKB-KW"/>
</dbReference>
<dbReference type="InterPro" id="IPR017871">
    <property type="entry name" value="ABC_transporter-like_CS"/>
</dbReference>
<dbReference type="PANTHER" id="PTHR19211">
    <property type="entry name" value="ATP-BINDING TRANSPORT PROTEIN-RELATED"/>
    <property type="match status" value="1"/>
</dbReference>
<accession>A0A9K3KIV6</accession>
<dbReference type="FunFam" id="3.40.50.300:FF:000104">
    <property type="entry name" value="ATP-binding cassette sub-family F member 3"/>
    <property type="match status" value="1"/>
</dbReference>
<dbReference type="InterPro" id="IPR003439">
    <property type="entry name" value="ABC_transporter-like_ATP-bd"/>
</dbReference>
<protein>
    <submittedName>
        <fullName evidence="7">ABC transporter ATP-binding protein</fullName>
    </submittedName>
</protein>
<dbReference type="CDD" id="cd03221">
    <property type="entry name" value="ABCF_EF-3"/>
    <property type="match status" value="2"/>
</dbReference>
<comment type="caution">
    <text evidence="7">The sequence shown here is derived from an EMBL/GenBank/DDBJ whole genome shotgun (WGS) entry which is preliminary data.</text>
</comment>
<keyword evidence="3 7" id="KW-0067">ATP-binding</keyword>
<feature type="compositionally biased region" description="Basic residues" evidence="5">
    <location>
        <begin position="1"/>
        <end position="10"/>
    </location>
</feature>
<keyword evidence="4" id="KW-0175">Coiled coil</keyword>
<dbReference type="InterPro" id="IPR050611">
    <property type="entry name" value="ABCF"/>
</dbReference>
<name>A0A9K3KIV6_9STRA</name>
<feature type="compositionally biased region" description="Basic and acidic residues" evidence="5">
    <location>
        <begin position="48"/>
        <end position="59"/>
    </location>
</feature>
<feature type="region of interest" description="Disordered" evidence="5">
    <location>
        <begin position="712"/>
        <end position="746"/>
    </location>
</feature>
<keyword evidence="2" id="KW-0547">Nucleotide-binding</keyword>
<evidence type="ECO:0000313" key="7">
    <source>
        <dbReference type="EMBL" id="KAG7344524.1"/>
    </source>
</evidence>
<evidence type="ECO:0000313" key="8">
    <source>
        <dbReference type="Proteomes" id="UP000693970"/>
    </source>
</evidence>
<sequence>MTSRWHQKKAKQAEEAFERELQSRTEAAVDTTVLTRTAAMGGGDEELFEKKLSKEEKKALAKAKREAKRKGKKNQGDNDDDDDDNDDDDNKKLDAKAVLQEAQQTLIATSDVMEAGVAPGAGAVSDDGIDHDAADALAAAGTICTFSASRKGVDARARDINVTNFTLQHMGAVLLDETEIVLNHGNRYGLIGRNGCGKSTLLRALGARAVPIPNSIDIFFLKEEVEPSDTMTALDAVMSVDEERLKLEKQAEDLNHLMAQLVENPPDEPELDADGQVKTAEEIQEEVMEALNLVYERLDALDAATAEVRARSILKGLGFTHEMQSKKTKDFSGGWRMRVSLARALFIQPVCLLLDEPTNHLDMEAVIWLEQYLSKWNRILLLVSHSQDFLNNVCSHMIHFTNRRKLVYYDGNYDQFVKTKTEKEENQWKQYRWEQEQIKSMKEYIARFGHGTAKNAKQAQSKEKVLQKMIRAGLTEKPEEEKPLNFKFNDPGALPPPVLAFHDVSFGYPGCEPLYTNVNFGVDLDSRVALVGPNGAGKTTLVKLMAGELQPTLGDIRPHGHLKLGRFTQHFVDVLDLEKTPLEFFEELYPGDPRDEQRKYLGRFGVSGAMQVQKMAELSDGQKSRVVFAKLGRDVPHILLLDEPTNHLDMESIDALAKAVNEFEGGMVLVSHDMRLISQVAKEIWICDDKTITPYRGDIMNFKMDMRKQMGIDGDGPGIGGKLRGDASVKATDKPKEKPLPAKPEPKLEVVKPKAAAAKIIAISEEPRVSQTSAPPEAPTKPALSDDATVATSTSAGSATTVSNGTVGAAPKKYIPPHLRKKMSS</sequence>
<keyword evidence="1" id="KW-0677">Repeat</keyword>
<dbReference type="Pfam" id="PF12848">
    <property type="entry name" value="ABC_tran_Xtn"/>
    <property type="match status" value="1"/>
</dbReference>
<dbReference type="EMBL" id="JAGRRH010000023">
    <property type="protein sequence ID" value="KAG7344524.1"/>
    <property type="molecule type" value="Genomic_DNA"/>
</dbReference>
<reference evidence="7" key="2">
    <citation type="submission" date="2021-04" db="EMBL/GenBank/DDBJ databases">
        <authorList>
            <person name="Podell S."/>
        </authorList>
    </citation>
    <scope>NUCLEOTIDE SEQUENCE</scope>
    <source>
        <strain evidence="7">Hildebrandi</strain>
    </source>
</reference>
<feature type="compositionally biased region" description="Basic and acidic residues" evidence="5">
    <location>
        <begin position="723"/>
        <end position="746"/>
    </location>
</feature>
<dbReference type="GO" id="GO:0016887">
    <property type="term" value="F:ATP hydrolysis activity"/>
    <property type="evidence" value="ECO:0007669"/>
    <property type="project" value="InterPro"/>
</dbReference>
<proteinExistence type="predicted"/>
<evidence type="ECO:0000256" key="1">
    <source>
        <dbReference type="ARBA" id="ARBA00022737"/>
    </source>
</evidence>
<dbReference type="AlphaFoldDB" id="A0A9K3KIV6"/>
<gene>
    <name evidence="7" type="ORF">IV203_022532</name>
</gene>
<feature type="domain" description="ABC transporter" evidence="6">
    <location>
        <begin position="499"/>
        <end position="714"/>
    </location>
</feature>
<feature type="compositionally biased region" description="Acidic residues" evidence="5">
    <location>
        <begin position="77"/>
        <end position="88"/>
    </location>
</feature>
<dbReference type="Pfam" id="PF00005">
    <property type="entry name" value="ABC_tran"/>
    <property type="match status" value="2"/>
</dbReference>
<dbReference type="InterPro" id="IPR003593">
    <property type="entry name" value="AAA+_ATPase"/>
</dbReference>
<dbReference type="SMART" id="SM00382">
    <property type="entry name" value="AAA"/>
    <property type="match status" value="2"/>
</dbReference>
<evidence type="ECO:0000256" key="4">
    <source>
        <dbReference type="SAM" id="Coils"/>
    </source>
</evidence>
<feature type="compositionally biased region" description="Basic residues" evidence="5">
    <location>
        <begin position="60"/>
        <end position="73"/>
    </location>
</feature>
<feature type="compositionally biased region" description="Low complexity" evidence="5">
    <location>
        <begin position="783"/>
        <end position="803"/>
    </location>
</feature>
<reference evidence="7" key="1">
    <citation type="journal article" date="2021" name="Sci. Rep.">
        <title>Diploid genomic architecture of Nitzschia inconspicua, an elite biomass production diatom.</title>
        <authorList>
            <person name="Oliver A."/>
            <person name="Podell S."/>
            <person name="Pinowska A."/>
            <person name="Traller J.C."/>
            <person name="Smith S.R."/>
            <person name="McClure R."/>
            <person name="Beliaev A."/>
            <person name="Bohutskyi P."/>
            <person name="Hill E.A."/>
            <person name="Rabines A."/>
            <person name="Zheng H."/>
            <person name="Allen L.Z."/>
            <person name="Kuo A."/>
            <person name="Grigoriev I.V."/>
            <person name="Allen A.E."/>
            <person name="Hazlebeck D."/>
            <person name="Allen E.E."/>
        </authorList>
    </citation>
    <scope>NUCLEOTIDE SEQUENCE</scope>
    <source>
        <strain evidence="7">Hildebrandi</strain>
    </source>
</reference>
<feature type="region of interest" description="Disordered" evidence="5">
    <location>
        <begin position="1"/>
        <end position="91"/>
    </location>
</feature>
<organism evidence="7 8">
    <name type="scientific">Nitzschia inconspicua</name>
    <dbReference type="NCBI Taxonomy" id="303405"/>
    <lineage>
        <taxon>Eukaryota</taxon>
        <taxon>Sar</taxon>
        <taxon>Stramenopiles</taxon>
        <taxon>Ochrophyta</taxon>
        <taxon>Bacillariophyta</taxon>
        <taxon>Bacillariophyceae</taxon>
        <taxon>Bacillariophycidae</taxon>
        <taxon>Bacillariales</taxon>
        <taxon>Bacillariaceae</taxon>
        <taxon>Nitzschia</taxon>
    </lineage>
</organism>
<evidence type="ECO:0000256" key="2">
    <source>
        <dbReference type="ARBA" id="ARBA00022741"/>
    </source>
</evidence>
<dbReference type="OrthoDB" id="2110130at2759"/>
<feature type="compositionally biased region" description="Basic and acidic residues" evidence="5">
    <location>
        <begin position="11"/>
        <end position="23"/>
    </location>
</feature>
<dbReference type="InterPro" id="IPR032781">
    <property type="entry name" value="ABC_tran_Xtn"/>
</dbReference>
<evidence type="ECO:0000259" key="6">
    <source>
        <dbReference type="PROSITE" id="PS50893"/>
    </source>
</evidence>
<feature type="coiled-coil region" evidence="4">
    <location>
        <begin position="237"/>
        <end position="264"/>
    </location>
</feature>
<keyword evidence="8" id="KW-1185">Reference proteome</keyword>
<evidence type="ECO:0000256" key="3">
    <source>
        <dbReference type="ARBA" id="ARBA00022840"/>
    </source>
</evidence>
<feature type="domain" description="ABC transporter" evidence="6">
    <location>
        <begin position="157"/>
        <end position="429"/>
    </location>
</feature>
<dbReference type="PROSITE" id="PS50893">
    <property type="entry name" value="ABC_TRANSPORTER_2"/>
    <property type="match status" value="2"/>
</dbReference>
<feature type="region of interest" description="Disordered" evidence="5">
    <location>
        <begin position="763"/>
        <end position="825"/>
    </location>
</feature>
<evidence type="ECO:0000256" key="5">
    <source>
        <dbReference type="SAM" id="MobiDB-lite"/>
    </source>
</evidence>
<dbReference type="PANTHER" id="PTHR19211:SF15">
    <property type="entry name" value="ATP-BINDING CASSETTE SUB-FAMILY F MEMBER 2"/>
    <property type="match status" value="1"/>
</dbReference>
<dbReference type="FunFam" id="3.40.50.300:FF:000011">
    <property type="entry name" value="Putative ABC transporter ATP-binding component"/>
    <property type="match status" value="1"/>
</dbReference>
<feature type="compositionally biased region" description="Gly residues" evidence="5">
    <location>
        <begin position="713"/>
        <end position="722"/>
    </location>
</feature>
<dbReference type="Proteomes" id="UP000693970">
    <property type="component" value="Unassembled WGS sequence"/>
</dbReference>
<dbReference type="PROSITE" id="PS00211">
    <property type="entry name" value="ABC_TRANSPORTER_1"/>
    <property type="match status" value="1"/>
</dbReference>